<evidence type="ECO:0000313" key="2">
    <source>
        <dbReference type="EMBL" id="MFB9230885.1"/>
    </source>
</evidence>
<feature type="transmembrane region" description="Helical" evidence="1">
    <location>
        <begin position="20"/>
        <end position="40"/>
    </location>
</feature>
<dbReference type="Proteomes" id="UP001589683">
    <property type="component" value="Unassembled WGS sequence"/>
</dbReference>
<organism evidence="2 3">
    <name type="scientific">Pseudohalocynthiibacter aestuariivivens</name>
    <dbReference type="NCBI Taxonomy" id="1591409"/>
    <lineage>
        <taxon>Bacteria</taxon>
        <taxon>Pseudomonadati</taxon>
        <taxon>Pseudomonadota</taxon>
        <taxon>Alphaproteobacteria</taxon>
        <taxon>Rhodobacterales</taxon>
        <taxon>Paracoccaceae</taxon>
        <taxon>Pseudohalocynthiibacter</taxon>
    </lineage>
</organism>
<protein>
    <recommendedName>
        <fullName evidence="4">Pilus assembly protein</fullName>
    </recommendedName>
</protein>
<keyword evidence="1" id="KW-0812">Transmembrane</keyword>
<keyword evidence="1" id="KW-0472">Membrane</keyword>
<proteinExistence type="predicted"/>
<keyword evidence="3" id="KW-1185">Reference proteome</keyword>
<gene>
    <name evidence="2" type="ORF">ACFFUT_03670</name>
</gene>
<evidence type="ECO:0008006" key="4">
    <source>
        <dbReference type="Google" id="ProtNLM"/>
    </source>
</evidence>
<comment type="caution">
    <text evidence="2">The sequence shown here is derived from an EMBL/GenBank/DDBJ whole genome shotgun (WGS) entry which is preliminary data.</text>
</comment>
<dbReference type="RefSeq" id="WP_213891117.1">
    <property type="nucleotide sequence ID" value="NZ_JAGFNU010000019.1"/>
</dbReference>
<keyword evidence="1" id="KW-1133">Transmembrane helix</keyword>
<reference evidence="2 3" key="1">
    <citation type="submission" date="2024-09" db="EMBL/GenBank/DDBJ databases">
        <authorList>
            <person name="Sun Q."/>
            <person name="Mori K."/>
        </authorList>
    </citation>
    <scope>NUCLEOTIDE SEQUENCE [LARGE SCALE GENOMIC DNA]</scope>
    <source>
        <strain evidence="2 3">CECT 8726</strain>
    </source>
</reference>
<sequence length="62" mass="6461">MQLRIAKFKEEESAAVTVDWVVITAAIVGLCISVMVAVGAGTTDMSGDISGTISSQAITNRF</sequence>
<dbReference type="EMBL" id="JBHMEA010000008">
    <property type="protein sequence ID" value="MFB9230885.1"/>
    <property type="molecule type" value="Genomic_DNA"/>
</dbReference>
<evidence type="ECO:0000256" key="1">
    <source>
        <dbReference type="SAM" id="Phobius"/>
    </source>
</evidence>
<name>A0ABV5JCP9_9RHOB</name>
<evidence type="ECO:0000313" key="3">
    <source>
        <dbReference type="Proteomes" id="UP001589683"/>
    </source>
</evidence>
<accession>A0ABV5JCP9</accession>